<keyword evidence="5 8" id="KW-0812">Transmembrane</keyword>
<dbReference type="InterPro" id="IPR052017">
    <property type="entry name" value="TSUP"/>
</dbReference>
<protein>
    <recommendedName>
        <fullName evidence="8">Probable membrane transporter protein</fullName>
    </recommendedName>
</protein>
<evidence type="ECO:0000256" key="5">
    <source>
        <dbReference type="ARBA" id="ARBA00022692"/>
    </source>
</evidence>
<feature type="transmembrane region" description="Helical" evidence="8">
    <location>
        <begin position="12"/>
        <end position="37"/>
    </location>
</feature>
<evidence type="ECO:0000256" key="8">
    <source>
        <dbReference type="RuleBase" id="RU363041"/>
    </source>
</evidence>
<dbReference type="EMBL" id="CP059319">
    <property type="protein sequence ID" value="QTH20482.1"/>
    <property type="molecule type" value="Genomic_DNA"/>
</dbReference>
<evidence type="ECO:0000256" key="2">
    <source>
        <dbReference type="ARBA" id="ARBA00009142"/>
    </source>
</evidence>
<reference evidence="9" key="1">
    <citation type="submission" date="2020-07" db="EMBL/GenBank/DDBJ databases">
        <authorList>
            <person name="Camacho E."/>
        </authorList>
    </citation>
    <scope>NUCLEOTIDE SEQUENCE</scope>
    <source>
        <strain evidence="9">MPO218</strain>
    </source>
</reference>
<evidence type="ECO:0000256" key="4">
    <source>
        <dbReference type="ARBA" id="ARBA00022475"/>
    </source>
</evidence>
<dbReference type="RefSeq" id="WP_016747698.1">
    <property type="nucleotide sequence ID" value="NZ_CP059319.1"/>
</dbReference>
<evidence type="ECO:0000256" key="1">
    <source>
        <dbReference type="ARBA" id="ARBA00004651"/>
    </source>
</evidence>
<dbReference type="PANTHER" id="PTHR30269">
    <property type="entry name" value="TRANSMEMBRANE PROTEIN YFCA"/>
    <property type="match status" value="1"/>
</dbReference>
<gene>
    <name evidence="9" type="ORF">HRJ34_19385</name>
</gene>
<feature type="transmembrane region" description="Helical" evidence="8">
    <location>
        <begin position="203"/>
        <end position="222"/>
    </location>
</feature>
<evidence type="ECO:0000256" key="7">
    <source>
        <dbReference type="ARBA" id="ARBA00023136"/>
    </source>
</evidence>
<evidence type="ECO:0000313" key="9">
    <source>
        <dbReference type="EMBL" id="QTH20482.1"/>
    </source>
</evidence>
<comment type="subcellular location">
    <subcellularLocation>
        <location evidence="1 8">Cell membrane</location>
        <topology evidence="1 8">Multi-pass membrane protein</topology>
    </subcellularLocation>
</comment>
<sequence length="259" mass="27667">MTVDTTILHDPLFWLLGIPAVVLLGLGKGGFIGFSTLAMPLVAMAVPPVQAAAILLPLMIAQDAVGVWAFRRSWDRHVMVVMLPGAVLGILLGYVFAASLPEAWILLALGLISILFGGQRLWVERGGTPAPARVLPDSVGFLCATASGLTSQIAHAGAPPYQLWVFPQKLPRDVLVGTTAIFFALMNWIKVPAYVALGQFTPVNLLASAALLPIATLATFAGVRLVRRIDPERFYVMVYGLTMLVGVKLSWDAVSRLAG</sequence>
<feature type="transmembrane region" description="Helical" evidence="8">
    <location>
        <begin position="49"/>
        <end position="70"/>
    </location>
</feature>
<keyword evidence="6 8" id="KW-1133">Transmembrane helix</keyword>
<dbReference type="GO" id="GO:0005886">
    <property type="term" value="C:plasma membrane"/>
    <property type="evidence" value="ECO:0007669"/>
    <property type="project" value="UniProtKB-SubCell"/>
</dbReference>
<evidence type="ECO:0000313" key="10">
    <source>
        <dbReference type="Proteomes" id="UP000664914"/>
    </source>
</evidence>
<accession>A0A975D033</accession>
<feature type="transmembrane region" description="Helical" evidence="8">
    <location>
        <begin position="174"/>
        <end position="197"/>
    </location>
</feature>
<keyword evidence="3" id="KW-0813">Transport</keyword>
<reference evidence="9" key="2">
    <citation type="submission" date="2021-04" db="EMBL/GenBank/DDBJ databases">
        <title>Isolation and genomic analysis of the ibuprofen-degrading bacterium Sphingomonas strain MPO218.</title>
        <authorList>
            <person name="Aulestia M."/>
            <person name="Flores A."/>
            <person name="Mangas E.L."/>
            <person name="Perez-Pulido A.J."/>
            <person name="Santero E."/>
            <person name="Camacho E.M."/>
        </authorList>
    </citation>
    <scope>NUCLEOTIDE SEQUENCE</scope>
    <source>
        <strain evidence="9">MPO218</strain>
    </source>
</reference>
<keyword evidence="4 8" id="KW-1003">Cell membrane</keyword>
<name>A0A975D033_9SPHN</name>
<comment type="similarity">
    <text evidence="2 8">Belongs to the 4-toluene sulfonate uptake permease (TSUP) (TC 2.A.102) family.</text>
</comment>
<proteinExistence type="inferred from homology"/>
<feature type="transmembrane region" description="Helical" evidence="8">
    <location>
        <begin position="77"/>
        <end position="97"/>
    </location>
</feature>
<dbReference type="PANTHER" id="PTHR30269:SF37">
    <property type="entry name" value="MEMBRANE TRANSPORTER PROTEIN"/>
    <property type="match status" value="1"/>
</dbReference>
<evidence type="ECO:0000256" key="6">
    <source>
        <dbReference type="ARBA" id="ARBA00022989"/>
    </source>
</evidence>
<evidence type="ECO:0000256" key="3">
    <source>
        <dbReference type="ARBA" id="ARBA00022448"/>
    </source>
</evidence>
<feature type="transmembrane region" description="Helical" evidence="8">
    <location>
        <begin position="103"/>
        <end position="123"/>
    </location>
</feature>
<feature type="transmembrane region" description="Helical" evidence="8">
    <location>
        <begin position="234"/>
        <end position="251"/>
    </location>
</feature>
<dbReference type="InterPro" id="IPR002781">
    <property type="entry name" value="TM_pro_TauE-like"/>
</dbReference>
<dbReference type="Proteomes" id="UP000664914">
    <property type="component" value="Chromosome"/>
</dbReference>
<dbReference type="AlphaFoldDB" id="A0A975D033"/>
<keyword evidence="7 8" id="KW-0472">Membrane</keyword>
<organism evidence="9 10">
    <name type="scientific">Rhizorhabdus wittichii</name>
    <dbReference type="NCBI Taxonomy" id="160791"/>
    <lineage>
        <taxon>Bacteria</taxon>
        <taxon>Pseudomonadati</taxon>
        <taxon>Pseudomonadota</taxon>
        <taxon>Alphaproteobacteria</taxon>
        <taxon>Sphingomonadales</taxon>
        <taxon>Sphingomonadaceae</taxon>
        <taxon>Rhizorhabdus</taxon>
    </lineage>
</organism>
<dbReference type="Pfam" id="PF01925">
    <property type="entry name" value="TauE"/>
    <property type="match status" value="1"/>
</dbReference>